<evidence type="ECO:0000313" key="10">
    <source>
        <dbReference type="Proteomes" id="UP000326759"/>
    </source>
</evidence>
<dbReference type="InterPro" id="IPR004254">
    <property type="entry name" value="AdipoR/HlyIII-related"/>
</dbReference>
<gene>
    <name evidence="9" type="primary">Paqr3</name>
    <name evidence="9" type="ORF">Anas_00379</name>
</gene>
<protein>
    <submittedName>
        <fullName evidence="9">Progestin and adipoQ receptor family member 3</fullName>
    </submittedName>
</protein>
<accession>A0A5N5SKB4</accession>
<evidence type="ECO:0000256" key="2">
    <source>
        <dbReference type="ARBA" id="ARBA00007018"/>
    </source>
</evidence>
<evidence type="ECO:0000313" key="9">
    <source>
        <dbReference type="EMBL" id="KAB7494511.1"/>
    </source>
</evidence>
<comment type="similarity">
    <text evidence="2">Belongs to the ADIPOR family.</text>
</comment>
<dbReference type="PANTHER" id="PTHR20855:SF15">
    <property type="entry name" value="PROGESTIN AND ADIPOQ RECEPTOR FAMILY MEMBER 3"/>
    <property type="match status" value="1"/>
</dbReference>
<comment type="subcellular location">
    <subcellularLocation>
        <location evidence="1">Membrane</location>
        <topology evidence="1">Multi-pass membrane protein</topology>
    </subcellularLocation>
</comment>
<evidence type="ECO:0000256" key="5">
    <source>
        <dbReference type="ARBA" id="ARBA00023136"/>
    </source>
</evidence>
<dbReference type="AlphaFoldDB" id="A0A5N5SKB4"/>
<feature type="transmembrane region" description="Helical" evidence="7">
    <location>
        <begin position="110"/>
        <end position="132"/>
    </location>
</feature>
<dbReference type="GO" id="GO:0046872">
    <property type="term" value="F:metal ion binding"/>
    <property type="evidence" value="ECO:0007669"/>
    <property type="project" value="UniProtKB-KW"/>
</dbReference>
<proteinExistence type="inferred from homology"/>
<feature type="chain" id="PRO_5024368021" evidence="8">
    <location>
        <begin position="18"/>
        <end position="246"/>
    </location>
</feature>
<dbReference type="OrthoDB" id="529367at2759"/>
<feature type="transmembrane region" description="Helical" evidence="7">
    <location>
        <begin position="77"/>
        <end position="98"/>
    </location>
</feature>
<comment type="caution">
    <text evidence="9">The sequence shown here is derived from an EMBL/GenBank/DDBJ whole genome shotgun (WGS) entry which is preliminary data.</text>
</comment>
<reference evidence="9 10" key="1">
    <citation type="journal article" date="2019" name="PLoS Biol.">
        <title>Sex chromosomes control vertical transmission of feminizing Wolbachia symbionts in an isopod.</title>
        <authorList>
            <person name="Becking T."/>
            <person name="Chebbi M.A."/>
            <person name="Giraud I."/>
            <person name="Moumen B."/>
            <person name="Laverre T."/>
            <person name="Caubet Y."/>
            <person name="Peccoud J."/>
            <person name="Gilbert C."/>
            <person name="Cordaux R."/>
        </authorList>
    </citation>
    <scope>NUCLEOTIDE SEQUENCE [LARGE SCALE GENOMIC DNA]</scope>
    <source>
        <strain evidence="9">ANa2</strain>
        <tissue evidence="9">Whole body excluding digestive tract and cuticle</tissue>
    </source>
</reference>
<dbReference type="EMBL" id="SEYY01023955">
    <property type="protein sequence ID" value="KAB7494511.1"/>
    <property type="molecule type" value="Genomic_DNA"/>
</dbReference>
<keyword evidence="6" id="KW-0479">Metal-binding</keyword>
<organism evidence="9 10">
    <name type="scientific">Armadillidium nasatum</name>
    <dbReference type="NCBI Taxonomy" id="96803"/>
    <lineage>
        <taxon>Eukaryota</taxon>
        <taxon>Metazoa</taxon>
        <taxon>Ecdysozoa</taxon>
        <taxon>Arthropoda</taxon>
        <taxon>Crustacea</taxon>
        <taxon>Multicrustacea</taxon>
        <taxon>Malacostraca</taxon>
        <taxon>Eumalacostraca</taxon>
        <taxon>Peracarida</taxon>
        <taxon>Isopoda</taxon>
        <taxon>Oniscidea</taxon>
        <taxon>Crinocheta</taxon>
        <taxon>Armadillidiidae</taxon>
        <taxon>Armadillidium</taxon>
    </lineage>
</organism>
<keyword evidence="8" id="KW-0732">Signal</keyword>
<evidence type="ECO:0000256" key="8">
    <source>
        <dbReference type="SAM" id="SignalP"/>
    </source>
</evidence>
<feature type="binding site" evidence="6">
    <location>
        <position position="130"/>
    </location>
    <ligand>
        <name>Zn(2+)</name>
        <dbReference type="ChEBI" id="CHEBI:29105"/>
    </ligand>
</feature>
<keyword evidence="9" id="KW-0675">Receptor</keyword>
<dbReference type="GO" id="GO:0016020">
    <property type="term" value="C:membrane"/>
    <property type="evidence" value="ECO:0007669"/>
    <property type="project" value="UniProtKB-SubCell"/>
</dbReference>
<feature type="transmembrane region" description="Helical" evidence="7">
    <location>
        <begin position="209"/>
        <end position="228"/>
    </location>
</feature>
<dbReference type="Proteomes" id="UP000326759">
    <property type="component" value="Unassembled WGS sequence"/>
</dbReference>
<keyword evidence="5 7" id="KW-0472">Membrane</keyword>
<keyword evidence="10" id="KW-1185">Reference proteome</keyword>
<dbReference type="GO" id="GO:0038023">
    <property type="term" value="F:signaling receptor activity"/>
    <property type="evidence" value="ECO:0007669"/>
    <property type="project" value="TreeGrafter"/>
</dbReference>
<keyword evidence="3 7" id="KW-0812">Transmembrane</keyword>
<dbReference type="PANTHER" id="PTHR20855">
    <property type="entry name" value="ADIPOR/PROGESTIN RECEPTOR-RELATED"/>
    <property type="match status" value="1"/>
</dbReference>
<name>A0A5N5SKB4_9CRUS</name>
<evidence type="ECO:0000256" key="3">
    <source>
        <dbReference type="ARBA" id="ARBA00022692"/>
    </source>
</evidence>
<keyword evidence="4 7" id="KW-1133">Transmembrane helix</keyword>
<sequence>MSHIMLCIVYICIKVYSNLSEFQMGKSMEMQYITVPLKYAPKYLRFNPYITDGYRVKLSTYECFLSMFRWSNETINIWTHSIGFVVFVGLFLYDFLVFYKKHKIYDFDVIMALFVLSCFMICMVFSTMYHLFNCHSFHYCQIWLSWDIFGISAAFLAVFISGIYYGFWCSEHIHLRYTYIGFVFVLFAIAMSFLLMPRLRGEEYSSARLTLFTLWSLSGIFPTIHWITLYGGVDSEIVQIFFASHI</sequence>
<evidence type="ECO:0000256" key="1">
    <source>
        <dbReference type="ARBA" id="ARBA00004141"/>
    </source>
</evidence>
<feature type="transmembrane region" description="Helical" evidence="7">
    <location>
        <begin position="177"/>
        <end position="197"/>
    </location>
</feature>
<evidence type="ECO:0000256" key="6">
    <source>
        <dbReference type="PIRSR" id="PIRSR604254-1"/>
    </source>
</evidence>
<dbReference type="Pfam" id="PF03006">
    <property type="entry name" value="HlyIII"/>
    <property type="match status" value="1"/>
</dbReference>
<feature type="signal peptide" evidence="8">
    <location>
        <begin position="1"/>
        <end position="17"/>
    </location>
</feature>
<feature type="transmembrane region" description="Helical" evidence="7">
    <location>
        <begin position="144"/>
        <end position="165"/>
    </location>
</feature>
<evidence type="ECO:0000256" key="4">
    <source>
        <dbReference type="ARBA" id="ARBA00022989"/>
    </source>
</evidence>
<keyword evidence="6" id="KW-0862">Zinc</keyword>
<evidence type="ECO:0000256" key="7">
    <source>
        <dbReference type="SAM" id="Phobius"/>
    </source>
</evidence>